<dbReference type="Proteomes" id="UP001516023">
    <property type="component" value="Unassembled WGS sequence"/>
</dbReference>
<dbReference type="PANTHER" id="PTHR31400">
    <property type="entry name" value="GUANYLYL CYCLASE DOMAIN CONTAINING PROTEIN 1 GUCD1"/>
    <property type="match status" value="1"/>
</dbReference>
<evidence type="ECO:0000313" key="3">
    <source>
        <dbReference type="Proteomes" id="UP001516023"/>
    </source>
</evidence>
<sequence length="393" mass="45055">MNYLQKEKEKKKEKKEKEKKEKKEKKKKKKEKGSKVETSGASRIDHCSNNFTRNDLDVVEGSATSWNTWTEEEKRLHSEMSNYLSLQGDSGERGITPMKHIHQLDTWDCGLTCIQMILHWLHQSDDDGEMVLSRCFAKDDQVWMRELIGTDSIWTIDLVRILHRAFNGSPGCGSRDTLEQKCIKEDSLHSDVQMEFSTSPDGPLQSSVYATVSFLFCSTNLGVDQSYNRIGYYRDAFQRDAQRVEQLFAVAVAESMPLLQVQHLSLKVLVDFVSRKGCVAIVLVDNRVLLNHGTIHEDPNKNEQFEFATNNQSNTSYSGHYVVLCGISYDSNDVCYAKSFSSEDSFDDNDFCMVLKNPGSWKDQELVTAKRFEEAWRSNGTDEDVIIINRRYS</sequence>
<evidence type="ECO:0000256" key="1">
    <source>
        <dbReference type="SAM" id="MobiDB-lite"/>
    </source>
</evidence>
<feature type="compositionally biased region" description="Basic residues" evidence="1">
    <location>
        <begin position="22"/>
        <end position="32"/>
    </location>
</feature>
<dbReference type="EMBL" id="JABMIG020000010">
    <property type="protein sequence ID" value="KAL3804056.1"/>
    <property type="molecule type" value="Genomic_DNA"/>
</dbReference>
<accession>A0ABD3QY59</accession>
<dbReference type="InterPro" id="IPR018616">
    <property type="entry name" value="GUCD1"/>
</dbReference>
<comment type="caution">
    <text evidence="2">The sequence shown here is derived from an EMBL/GenBank/DDBJ whole genome shotgun (WGS) entry which is preliminary data.</text>
</comment>
<evidence type="ECO:0008006" key="4">
    <source>
        <dbReference type="Google" id="ProtNLM"/>
    </source>
</evidence>
<reference evidence="2 3" key="1">
    <citation type="journal article" date="2020" name="G3 (Bethesda)">
        <title>Improved Reference Genome for Cyclotella cryptica CCMP332, a Model for Cell Wall Morphogenesis, Salinity Adaptation, and Lipid Production in Diatoms (Bacillariophyta).</title>
        <authorList>
            <person name="Roberts W.R."/>
            <person name="Downey K.M."/>
            <person name="Ruck E.C."/>
            <person name="Traller J.C."/>
            <person name="Alverson A.J."/>
        </authorList>
    </citation>
    <scope>NUCLEOTIDE SEQUENCE [LARGE SCALE GENOMIC DNA]</scope>
    <source>
        <strain evidence="2 3">CCMP332</strain>
    </source>
</reference>
<gene>
    <name evidence="2" type="ORF">HJC23_006447</name>
</gene>
<keyword evidence="3" id="KW-1185">Reference proteome</keyword>
<organism evidence="2 3">
    <name type="scientific">Cyclotella cryptica</name>
    <dbReference type="NCBI Taxonomy" id="29204"/>
    <lineage>
        <taxon>Eukaryota</taxon>
        <taxon>Sar</taxon>
        <taxon>Stramenopiles</taxon>
        <taxon>Ochrophyta</taxon>
        <taxon>Bacillariophyta</taxon>
        <taxon>Coscinodiscophyceae</taxon>
        <taxon>Thalassiosirophycidae</taxon>
        <taxon>Stephanodiscales</taxon>
        <taxon>Stephanodiscaceae</taxon>
        <taxon>Cyclotella</taxon>
    </lineage>
</organism>
<evidence type="ECO:0000313" key="2">
    <source>
        <dbReference type="EMBL" id="KAL3804056.1"/>
    </source>
</evidence>
<protein>
    <recommendedName>
        <fullName evidence="4">Guanylyl cyclase</fullName>
    </recommendedName>
</protein>
<dbReference type="AlphaFoldDB" id="A0ABD3QY59"/>
<feature type="region of interest" description="Disordered" evidence="1">
    <location>
        <begin position="1"/>
        <end position="44"/>
    </location>
</feature>
<dbReference type="Pfam" id="PF09778">
    <property type="entry name" value="Guanylate_cyc_2"/>
    <property type="match status" value="2"/>
</dbReference>
<feature type="compositionally biased region" description="Basic and acidic residues" evidence="1">
    <location>
        <begin position="1"/>
        <end position="21"/>
    </location>
</feature>
<dbReference type="PANTHER" id="PTHR31400:SF1">
    <property type="entry name" value="PROTEIN GUCD1"/>
    <property type="match status" value="1"/>
</dbReference>
<proteinExistence type="predicted"/>
<name>A0ABD3QY59_9STRA</name>